<dbReference type="InterPro" id="IPR029021">
    <property type="entry name" value="Prot-tyrosine_phosphatase-like"/>
</dbReference>
<dbReference type="PROSITE" id="PS00383">
    <property type="entry name" value="TYR_PHOSPHATASE_1"/>
    <property type="match status" value="1"/>
</dbReference>
<keyword evidence="3" id="KW-0378">Hydrolase</keyword>
<dbReference type="PANTHER" id="PTHR23339">
    <property type="entry name" value="TYROSINE SPECIFIC PROTEIN PHOSPHATASE AND DUAL SPECIFICITY PROTEIN PHOSPHATASE"/>
    <property type="match status" value="1"/>
</dbReference>
<evidence type="ECO:0000256" key="2">
    <source>
        <dbReference type="ARBA" id="ARBA00022618"/>
    </source>
</evidence>
<dbReference type="AlphaFoldDB" id="F9WIP9"/>
<dbReference type="InterPro" id="IPR020422">
    <property type="entry name" value="TYR_PHOSPHATASE_DUAL_dom"/>
</dbReference>
<reference evidence="9 10" key="2">
    <citation type="journal article" date="2012" name="Proc. Natl. Acad. Sci. U.S.A.">
        <title>Antigenic diversity is generated by distinct evolutionary mechanisms in African trypanosome species.</title>
        <authorList>
            <person name="Jackson A.P."/>
            <person name="Berry A."/>
            <person name="Aslett M."/>
            <person name="Allison H.C."/>
            <person name="Burton P."/>
            <person name="Vavrova-Anderson J."/>
            <person name="Brown R."/>
            <person name="Browne H."/>
            <person name="Corton N."/>
            <person name="Hauser H."/>
            <person name="Gamble J."/>
            <person name="Gilderthorp R."/>
            <person name="Marcello L."/>
            <person name="McQuillan J."/>
            <person name="Otto T.D."/>
            <person name="Quail M.A."/>
            <person name="Sanders M.J."/>
            <person name="van Tonder A."/>
            <person name="Ginger M.L."/>
            <person name="Field M.C."/>
            <person name="Barry J.D."/>
            <person name="Hertz-Fowler C."/>
            <person name="Berriman M."/>
        </authorList>
    </citation>
    <scope>NUCLEOTIDE SEQUENCE [LARGE SCALE GENOMIC DNA]</scope>
    <source>
        <strain evidence="9 10">IL3000</strain>
    </source>
</reference>
<dbReference type="GO" id="GO:0004721">
    <property type="term" value="F:phosphoprotein phosphatase activity"/>
    <property type="evidence" value="ECO:0007669"/>
    <property type="project" value="UniProtKB-KW"/>
</dbReference>
<dbReference type="OMA" id="MACIYII"/>
<feature type="region of interest" description="Disordered" evidence="6">
    <location>
        <begin position="539"/>
        <end position="587"/>
    </location>
</feature>
<reference evidence="10" key="1">
    <citation type="submission" date="2011-07" db="EMBL/GenBank/DDBJ databases">
        <title>Divergent evolution of antigenic variation in African trypanosomes.</title>
        <authorList>
            <person name="Jackson A.P."/>
            <person name="Berry A."/>
            <person name="Allison H.C."/>
            <person name="Burton P."/>
            <person name="Anderson J."/>
            <person name="Aslett M."/>
            <person name="Brown R."/>
            <person name="Corton N."/>
            <person name="Harris D."/>
            <person name="Hauser H."/>
            <person name="Gamble J."/>
            <person name="Gilderthorp R."/>
            <person name="McQuillan J."/>
            <person name="Quail M.A."/>
            <person name="Sanders M."/>
            <person name="Van Tonder A."/>
            <person name="Ginger M.L."/>
            <person name="Donelson J.E."/>
            <person name="Field M.C."/>
            <person name="Barry J.D."/>
            <person name="Berriman M."/>
            <person name="Hertz-Fowler C."/>
        </authorList>
    </citation>
    <scope>NUCLEOTIDE SEQUENCE [LARGE SCALE GENOMIC DNA]</scope>
    <source>
        <strain evidence="10">IL3000</strain>
    </source>
</reference>
<organism evidence="9 10">
    <name type="scientific">Trypanosoma congolense (strain IL3000)</name>
    <dbReference type="NCBI Taxonomy" id="1068625"/>
    <lineage>
        <taxon>Eukaryota</taxon>
        <taxon>Discoba</taxon>
        <taxon>Euglenozoa</taxon>
        <taxon>Kinetoplastea</taxon>
        <taxon>Metakinetoplastina</taxon>
        <taxon>Trypanosomatida</taxon>
        <taxon>Trypanosomatidae</taxon>
        <taxon>Trypanosoma</taxon>
        <taxon>Nannomonas</taxon>
    </lineage>
</organism>
<protein>
    <submittedName>
        <fullName evidence="9">WGS project CAEQ00000000 data, annotated contig 819</fullName>
    </submittedName>
</protein>
<dbReference type="InterPro" id="IPR000387">
    <property type="entry name" value="Tyr_Pase_dom"/>
</dbReference>
<evidence type="ECO:0000256" key="3">
    <source>
        <dbReference type="ARBA" id="ARBA00022801"/>
    </source>
</evidence>
<keyword evidence="2" id="KW-0132">Cell division</keyword>
<evidence type="ECO:0000256" key="4">
    <source>
        <dbReference type="ARBA" id="ARBA00022912"/>
    </source>
</evidence>
<dbReference type="Gene3D" id="3.90.190.10">
    <property type="entry name" value="Protein tyrosine phosphatase superfamily"/>
    <property type="match status" value="2"/>
</dbReference>
<keyword evidence="5" id="KW-0131">Cell cycle</keyword>
<dbReference type="SMART" id="SM00195">
    <property type="entry name" value="DSPc"/>
    <property type="match status" value="1"/>
</dbReference>
<dbReference type="Pfam" id="PF00782">
    <property type="entry name" value="DSPc"/>
    <property type="match status" value="1"/>
</dbReference>
<dbReference type="InterPro" id="IPR050561">
    <property type="entry name" value="PTP"/>
</dbReference>
<dbReference type="EMBL" id="CAEQ01002624">
    <property type="protein sequence ID" value="CCD17197.1"/>
    <property type="molecule type" value="Genomic_DNA"/>
</dbReference>
<keyword evidence="4" id="KW-0904">Protein phosphatase</keyword>
<comment type="caution">
    <text evidence="9">The sequence shown here is derived from an EMBL/GenBank/DDBJ whole genome shotgun (WGS) entry which is preliminary data.</text>
</comment>
<evidence type="ECO:0000259" key="8">
    <source>
        <dbReference type="PROSITE" id="PS50056"/>
    </source>
</evidence>
<evidence type="ECO:0000256" key="1">
    <source>
        <dbReference type="ARBA" id="ARBA00007315"/>
    </source>
</evidence>
<evidence type="ECO:0000313" key="9">
    <source>
        <dbReference type="EMBL" id="CCD17197.1"/>
    </source>
</evidence>
<name>F9WIP9_TRYCI</name>
<feature type="domain" description="Tyrosine specific protein phosphatases" evidence="8">
    <location>
        <begin position="422"/>
        <end position="479"/>
    </location>
</feature>
<dbReference type="Pfam" id="PF14671">
    <property type="entry name" value="DSPn"/>
    <property type="match status" value="1"/>
</dbReference>
<comment type="similarity">
    <text evidence="1">Belongs to the protein-tyrosine phosphatase family. Non-receptor class CDC14 subfamily.</text>
</comment>
<accession>F9WIP9</accession>
<evidence type="ECO:0000256" key="6">
    <source>
        <dbReference type="SAM" id="MobiDB-lite"/>
    </source>
</evidence>
<evidence type="ECO:0000259" key="7">
    <source>
        <dbReference type="PROSITE" id="PS50054"/>
    </source>
</evidence>
<sequence>MPKKLKELLELKLALEVIPDILYFTSSNDRPCFVQRDVLRPAPSAQTFAVDEGDDPSMVHAKVDMWQRDVPVEFHSIPAEDFSRNAAFQRHLGEVLKDGEDCSGVLEEDAFYFCLAKNERFTYKPFFADFGPLGLDCVTCFSRYLKSALELCAVHGECYDDDSEEQEQSKHDVGLQCPREGAKIRSSCFAVYKAVRPIPVVFCSGLGNHERANAACLLACFCVTALHWSVAETWRLFRTIFPPIMNFRDASYGVSTFPLSLLDILSGLQRAVELGWYNYSTFDLKEYDRLRCYDCCWIVPRNFLTFSSPVSGDQRRTPFLYAKLFQELKVTKVVRLNEPLYDRLSFISCGIQHEDLEFPDGSAPNDSIINRFMDLVDSTWNSPSCSPSTQVRNNLDSKRAAGKKEKNYKKDAGKSCATTKPKGTCSSGAVAVHCHAGLGRTGTMACIYIIRYYGFTAREAVGWVRLCRPGSVMGEQHMFLEEFERRLLRPTSAASSLLVEQHLRVVGSGVIDHLCTYSYRAHKGRQMMSLNESAAGTLPSGLDLRAGPPQSLPSENAAPLTADAEPSTSAMEDKPITGATKEMSRSRREWRLPLANVMKKGCTSKRRQTPSGGEFNVKATSVRRCSAARAAHDSRLVELEKEEVRNLPDDVTRIFPAMGTAATNGVLQASQSRPASRCVGGGVISAIPLRVQAFVNEARHCLKVSEMMQTIGSDESLLRTRGCSTLGDSTCLPPSALGPKGEGLLAVNNPAKSFCPGVYFAATMTTSLGSTMKRCYSPGMNSTSTGTQNQCRSGASGPGWGGEVALLHPGAGVTCGKWSLR</sequence>
<dbReference type="InterPro" id="IPR029260">
    <property type="entry name" value="DSPn"/>
</dbReference>
<proteinExistence type="inferred from homology"/>
<feature type="domain" description="Tyrosine-protein phosphatase" evidence="7">
    <location>
        <begin position="294"/>
        <end position="492"/>
    </location>
</feature>
<dbReference type="VEuPathDB" id="TriTrypDB:TcIL3000_0_20340"/>
<dbReference type="PROSITE" id="PS50056">
    <property type="entry name" value="TYR_PHOSPHATASE_2"/>
    <property type="match status" value="1"/>
</dbReference>
<evidence type="ECO:0000313" key="10">
    <source>
        <dbReference type="Proteomes" id="UP000000702"/>
    </source>
</evidence>
<keyword evidence="10" id="KW-1185">Reference proteome</keyword>
<dbReference type="InterPro" id="IPR016130">
    <property type="entry name" value="Tyr_Pase_AS"/>
</dbReference>
<dbReference type="Proteomes" id="UP000000702">
    <property type="component" value="Unassembled WGS sequence"/>
</dbReference>
<gene>
    <name evidence="9" type="ORF">TCIL3000_0_20340</name>
</gene>
<dbReference type="SUPFAM" id="SSF52799">
    <property type="entry name" value="(Phosphotyrosine protein) phosphatases II"/>
    <property type="match status" value="2"/>
</dbReference>
<dbReference type="GO" id="GO:0051301">
    <property type="term" value="P:cell division"/>
    <property type="evidence" value="ECO:0007669"/>
    <property type="project" value="UniProtKB-KW"/>
</dbReference>
<evidence type="ECO:0000256" key="5">
    <source>
        <dbReference type="ARBA" id="ARBA00023306"/>
    </source>
</evidence>
<dbReference type="CDD" id="cd17657">
    <property type="entry name" value="CDC14_N"/>
    <property type="match status" value="1"/>
</dbReference>
<dbReference type="InterPro" id="IPR000340">
    <property type="entry name" value="Dual-sp_phosphatase_cat-dom"/>
</dbReference>
<dbReference type="PROSITE" id="PS50054">
    <property type="entry name" value="TYR_PHOSPHATASE_DUAL"/>
    <property type="match status" value="1"/>
</dbReference>